<evidence type="ECO:0000313" key="8">
    <source>
        <dbReference type="Proteomes" id="UP000276588"/>
    </source>
</evidence>
<feature type="transmembrane region" description="Helical" evidence="5">
    <location>
        <begin position="6"/>
        <end position="22"/>
    </location>
</feature>
<proteinExistence type="predicted"/>
<comment type="caution">
    <text evidence="7">The sequence shown here is derived from an EMBL/GenBank/DDBJ whole genome shotgun (WGS) entry which is preliminary data.</text>
</comment>
<keyword evidence="2 5" id="KW-0812">Transmembrane</keyword>
<feature type="transmembrane region" description="Helical" evidence="5">
    <location>
        <begin position="249"/>
        <end position="268"/>
    </location>
</feature>
<evidence type="ECO:0000256" key="1">
    <source>
        <dbReference type="ARBA" id="ARBA00004141"/>
    </source>
</evidence>
<comment type="subcellular location">
    <subcellularLocation>
        <location evidence="1">Membrane</location>
        <topology evidence="1">Multi-pass membrane protein</topology>
    </subcellularLocation>
</comment>
<gene>
    <name evidence="7" type="ORF">DM826_09965</name>
</gene>
<dbReference type="OrthoDB" id="239604at2157"/>
<feature type="domain" description="EamA" evidence="6">
    <location>
        <begin position="163"/>
        <end position="292"/>
    </location>
</feature>
<evidence type="ECO:0000256" key="4">
    <source>
        <dbReference type="ARBA" id="ARBA00023136"/>
    </source>
</evidence>
<dbReference type="InterPro" id="IPR037185">
    <property type="entry name" value="EmrE-like"/>
</dbReference>
<reference evidence="7 8" key="1">
    <citation type="submission" date="2018-06" db="EMBL/GenBank/DDBJ databases">
        <title>Halonotius sp. F13-13 a new haloarchaeeon isolated from a solar saltern from Isla Cristina, Huelva, Spain.</title>
        <authorList>
            <person name="Duran-Viseras A."/>
            <person name="Sanchez-Porro C."/>
            <person name="Ventosa A."/>
        </authorList>
    </citation>
    <scope>NUCLEOTIDE SEQUENCE [LARGE SCALE GENOMIC DNA]</scope>
    <source>
        <strain evidence="7 8">F13-13</strain>
    </source>
</reference>
<dbReference type="GO" id="GO:0016020">
    <property type="term" value="C:membrane"/>
    <property type="evidence" value="ECO:0007669"/>
    <property type="project" value="UniProtKB-SubCell"/>
</dbReference>
<feature type="transmembrane region" description="Helical" evidence="5">
    <location>
        <begin position="189"/>
        <end position="209"/>
    </location>
</feature>
<dbReference type="InterPro" id="IPR000620">
    <property type="entry name" value="EamA_dom"/>
</dbReference>
<protein>
    <submittedName>
        <fullName evidence="7">EamA family transporter</fullName>
    </submittedName>
</protein>
<keyword evidence="4 5" id="KW-0472">Membrane</keyword>
<name>A0A3A6Q7Z1_9EURY</name>
<feature type="transmembrane region" description="Helical" evidence="5">
    <location>
        <begin position="274"/>
        <end position="292"/>
    </location>
</feature>
<feature type="transmembrane region" description="Helical" evidence="5">
    <location>
        <begin position="159"/>
        <end position="177"/>
    </location>
</feature>
<evidence type="ECO:0000256" key="3">
    <source>
        <dbReference type="ARBA" id="ARBA00022989"/>
    </source>
</evidence>
<evidence type="ECO:0000256" key="2">
    <source>
        <dbReference type="ARBA" id="ARBA00022692"/>
    </source>
</evidence>
<keyword evidence="8" id="KW-1185">Reference proteome</keyword>
<dbReference type="Proteomes" id="UP000276588">
    <property type="component" value="Unassembled WGS sequence"/>
</dbReference>
<dbReference type="EMBL" id="QKNY01000018">
    <property type="protein sequence ID" value="RJX41976.1"/>
    <property type="molecule type" value="Genomic_DNA"/>
</dbReference>
<dbReference type="AlphaFoldDB" id="A0A3A6Q7Z1"/>
<evidence type="ECO:0000313" key="7">
    <source>
        <dbReference type="EMBL" id="RJX41976.1"/>
    </source>
</evidence>
<feature type="transmembrane region" description="Helical" evidence="5">
    <location>
        <begin position="106"/>
        <end position="139"/>
    </location>
</feature>
<dbReference type="Pfam" id="PF00892">
    <property type="entry name" value="EamA"/>
    <property type="match status" value="2"/>
</dbReference>
<dbReference type="PANTHER" id="PTHR32322">
    <property type="entry name" value="INNER MEMBRANE TRANSPORTER"/>
    <property type="match status" value="1"/>
</dbReference>
<feature type="transmembrane region" description="Helical" evidence="5">
    <location>
        <begin position="29"/>
        <end position="51"/>
    </location>
</feature>
<dbReference type="InterPro" id="IPR050638">
    <property type="entry name" value="AA-Vitamin_Transporters"/>
</dbReference>
<organism evidence="7 8">
    <name type="scientific">Halonotius aquaticus</name>
    <dbReference type="NCBI Taxonomy" id="2216978"/>
    <lineage>
        <taxon>Archaea</taxon>
        <taxon>Methanobacteriati</taxon>
        <taxon>Methanobacteriota</taxon>
        <taxon>Stenosarchaea group</taxon>
        <taxon>Halobacteria</taxon>
        <taxon>Halobacteriales</taxon>
        <taxon>Haloferacaceae</taxon>
        <taxon>Halonotius</taxon>
    </lineage>
</organism>
<evidence type="ECO:0000256" key="5">
    <source>
        <dbReference type="SAM" id="Phobius"/>
    </source>
</evidence>
<accession>A0A3A6Q7Z1</accession>
<keyword evidence="3 5" id="KW-1133">Transmembrane helix</keyword>
<dbReference type="RefSeq" id="WP_120103246.1">
    <property type="nucleotide sequence ID" value="NZ_QKNY01000018.1"/>
</dbReference>
<feature type="domain" description="EamA" evidence="6">
    <location>
        <begin position="4"/>
        <end position="142"/>
    </location>
</feature>
<dbReference type="SUPFAM" id="SSF103481">
    <property type="entry name" value="Multidrug resistance efflux transporter EmrE"/>
    <property type="match status" value="2"/>
</dbReference>
<feature type="transmembrane region" description="Helical" evidence="5">
    <location>
        <begin position="71"/>
        <end position="94"/>
    </location>
</feature>
<dbReference type="PANTHER" id="PTHR32322:SF2">
    <property type="entry name" value="EAMA DOMAIN-CONTAINING PROTEIN"/>
    <property type="match status" value="1"/>
</dbReference>
<sequence length="293" mass="30194">MVGGIVVAVAAALVWGGYLYYLKRAFEGYAASLLTVGINSFALLWYLPVWYFRVGTATTTEALTTFGASELGIIVLTTTMIAGAMIAFLRALAIGEVSYVAPISKIVPVFVLPIEVVVLGQVLTPLQVAGVLVATAAVYVANFRGGSLLDPLRQATTSTAARLAILSAMAFGVSDVARRIALQEMAIPVGVWIPIVLGGVAVVLLPVALRATPPATLRADLPKLAVGGLFVAAGEGLTNVAFSLVPASIASPIINTQAIVAVLLGGLLLDEQQFGIRIVAAVLAVIGVTMIAV</sequence>
<evidence type="ECO:0000259" key="6">
    <source>
        <dbReference type="Pfam" id="PF00892"/>
    </source>
</evidence>